<evidence type="ECO:0000313" key="1">
    <source>
        <dbReference type="EMBL" id="KAF4663714.1"/>
    </source>
</evidence>
<accession>A0A7J6LWX0</accession>
<reference evidence="1 2" key="1">
    <citation type="submission" date="2020-04" db="EMBL/GenBank/DDBJ databases">
        <title>Perkinsus chesapeaki whole genome sequence.</title>
        <authorList>
            <person name="Bogema D.R."/>
        </authorList>
    </citation>
    <scope>NUCLEOTIDE SEQUENCE [LARGE SCALE GENOMIC DNA]</scope>
    <source>
        <strain evidence="1">ATCC PRA-425</strain>
    </source>
</reference>
<dbReference type="OrthoDB" id="2020852at2759"/>
<evidence type="ECO:0000313" key="2">
    <source>
        <dbReference type="Proteomes" id="UP000591131"/>
    </source>
</evidence>
<dbReference type="AlphaFoldDB" id="A0A7J6LWX0"/>
<name>A0A7J6LWX0_PERCH</name>
<keyword evidence="2" id="KW-1185">Reference proteome</keyword>
<comment type="caution">
    <text evidence="1">The sequence shown here is derived from an EMBL/GenBank/DDBJ whole genome shotgun (WGS) entry which is preliminary data.</text>
</comment>
<organism evidence="1 2">
    <name type="scientific">Perkinsus chesapeaki</name>
    <name type="common">Clam parasite</name>
    <name type="synonym">Perkinsus andrewsi</name>
    <dbReference type="NCBI Taxonomy" id="330153"/>
    <lineage>
        <taxon>Eukaryota</taxon>
        <taxon>Sar</taxon>
        <taxon>Alveolata</taxon>
        <taxon>Perkinsozoa</taxon>
        <taxon>Perkinsea</taxon>
        <taxon>Perkinsida</taxon>
        <taxon>Perkinsidae</taxon>
        <taxon>Perkinsus</taxon>
    </lineage>
</organism>
<dbReference type="EMBL" id="JAAPAO010000308">
    <property type="protein sequence ID" value="KAF4663714.1"/>
    <property type="molecule type" value="Genomic_DNA"/>
</dbReference>
<dbReference type="Proteomes" id="UP000591131">
    <property type="component" value="Unassembled WGS sequence"/>
</dbReference>
<sequence length="135" mass="15456">MQRGILTELQENKQTKAGLQWRLHALEARLKSKDNIIRELSDKVKSLSDGRDLAIMKMRKQVLDLQHELGKTGNDKTSFVDGDHIEDCIKTLDELMDLASVPAAEMTDARLERIRERSKELKKELKSLYPTLVSP</sequence>
<proteinExistence type="predicted"/>
<protein>
    <submittedName>
        <fullName evidence="1">Uncharacterized protein</fullName>
    </submittedName>
</protein>
<gene>
    <name evidence="1" type="ORF">FOL47_005583</name>
</gene>